<evidence type="ECO:0000256" key="1">
    <source>
        <dbReference type="ARBA" id="ARBA00004202"/>
    </source>
</evidence>
<dbReference type="InterPro" id="IPR020546">
    <property type="entry name" value="ATP_synth_F1_dsu/esu_N"/>
</dbReference>
<dbReference type="PANTHER" id="PTHR13822">
    <property type="entry name" value="ATP SYNTHASE DELTA/EPSILON CHAIN"/>
    <property type="match status" value="1"/>
</dbReference>
<name>A0ABT0JXC5_9ACTN</name>
<reference evidence="11 12" key="1">
    <citation type="submission" date="2022-04" db="EMBL/GenBank/DDBJ databases">
        <title>Genome diversity in the genus Frankia.</title>
        <authorList>
            <person name="Carlos-Shanley C."/>
            <person name="Hahn D."/>
        </authorList>
    </citation>
    <scope>NUCLEOTIDE SEQUENCE [LARGE SCALE GENOMIC DNA]</scope>
    <source>
        <strain evidence="11 12">Ag45/Mut15</strain>
    </source>
</reference>
<sequence length="86" mass="8637">MPIRVAIVSPEQEVWSGDADMVIARTTDGDLGVLPGHVPLLGVLAPGGTVRVKTGGQEISAAVDGGFISVTHSGVSILAETATLSS</sequence>
<dbReference type="Gene3D" id="2.60.15.10">
    <property type="entry name" value="F0F1 ATP synthase delta/epsilon subunit, N-terminal"/>
    <property type="match status" value="1"/>
</dbReference>
<dbReference type="Proteomes" id="UP001201873">
    <property type="component" value="Unassembled WGS sequence"/>
</dbReference>
<comment type="similarity">
    <text evidence="2 8 9">Belongs to the ATPase epsilon chain family.</text>
</comment>
<dbReference type="InterPro" id="IPR036771">
    <property type="entry name" value="ATPsynth_dsu/esu_N"/>
</dbReference>
<evidence type="ECO:0000256" key="4">
    <source>
        <dbReference type="ARBA" id="ARBA00023065"/>
    </source>
</evidence>
<dbReference type="HAMAP" id="MF_00530">
    <property type="entry name" value="ATP_synth_epsil_bac"/>
    <property type="match status" value="1"/>
</dbReference>
<dbReference type="RefSeq" id="WP_163547705.1">
    <property type="nucleotide sequence ID" value="NZ_JALKFT010000006.1"/>
</dbReference>
<evidence type="ECO:0000256" key="5">
    <source>
        <dbReference type="ARBA" id="ARBA00023136"/>
    </source>
</evidence>
<comment type="caution">
    <text evidence="11">The sequence shown here is derived from an EMBL/GenBank/DDBJ whole genome shotgun (WGS) entry which is preliminary data.</text>
</comment>
<organism evidence="11 12">
    <name type="scientific">Frankia umida</name>
    <dbReference type="NCBI Taxonomy" id="573489"/>
    <lineage>
        <taxon>Bacteria</taxon>
        <taxon>Bacillati</taxon>
        <taxon>Actinomycetota</taxon>
        <taxon>Actinomycetes</taxon>
        <taxon>Frankiales</taxon>
        <taxon>Frankiaceae</taxon>
        <taxon>Frankia</taxon>
    </lineage>
</organism>
<dbReference type="Pfam" id="PF02823">
    <property type="entry name" value="ATP-synt_DE_N"/>
    <property type="match status" value="1"/>
</dbReference>
<keyword evidence="6 8" id="KW-0139">CF(1)</keyword>
<keyword evidence="7 8" id="KW-0066">ATP synthesis</keyword>
<keyword evidence="5 8" id="KW-0472">Membrane</keyword>
<protein>
    <recommendedName>
        <fullName evidence="8">ATP synthase epsilon chain</fullName>
    </recommendedName>
    <alternativeName>
        <fullName evidence="8">ATP synthase F1 sector epsilon subunit</fullName>
    </alternativeName>
    <alternativeName>
        <fullName evidence="8">F-ATPase epsilon subunit</fullName>
    </alternativeName>
</protein>
<keyword evidence="4 8" id="KW-0406">Ion transport</keyword>
<evidence type="ECO:0000256" key="8">
    <source>
        <dbReference type="HAMAP-Rule" id="MF_00530"/>
    </source>
</evidence>
<comment type="subunit">
    <text evidence="8 9">F-type ATPases have 2 components, CF(1) - the catalytic core - and CF(0) - the membrane proton channel. CF(1) has five subunits: alpha(3), beta(3), gamma(1), delta(1), epsilon(1). CF(0) has three main subunits: a, b and c.</text>
</comment>
<evidence type="ECO:0000256" key="9">
    <source>
        <dbReference type="RuleBase" id="RU003656"/>
    </source>
</evidence>
<comment type="function">
    <text evidence="8">Produces ATP from ADP in the presence of a proton gradient across the membrane.</text>
</comment>
<accession>A0ABT0JXC5</accession>
<dbReference type="PANTHER" id="PTHR13822:SF10">
    <property type="entry name" value="ATP SYNTHASE EPSILON CHAIN, CHLOROPLASTIC"/>
    <property type="match status" value="1"/>
</dbReference>
<evidence type="ECO:0000256" key="2">
    <source>
        <dbReference type="ARBA" id="ARBA00005712"/>
    </source>
</evidence>
<evidence type="ECO:0000313" key="11">
    <source>
        <dbReference type="EMBL" id="MCK9875862.1"/>
    </source>
</evidence>
<dbReference type="NCBIfam" id="NF009977">
    <property type="entry name" value="PRK13442.1"/>
    <property type="match status" value="1"/>
</dbReference>
<evidence type="ECO:0000256" key="6">
    <source>
        <dbReference type="ARBA" id="ARBA00023196"/>
    </source>
</evidence>
<proteinExistence type="inferred from homology"/>
<keyword evidence="3 8" id="KW-0813">Transport</keyword>
<dbReference type="EMBL" id="JALKFT010000006">
    <property type="protein sequence ID" value="MCK9875862.1"/>
    <property type="molecule type" value="Genomic_DNA"/>
</dbReference>
<dbReference type="InterPro" id="IPR001469">
    <property type="entry name" value="ATP_synth_F1_dsu/esu"/>
</dbReference>
<keyword evidence="8" id="KW-1003">Cell membrane</keyword>
<evidence type="ECO:0000313" key="12">
    <source>
        <dbReference type="Proteomes" id="UP001201873"/>
    </source>
</evidence>
<evidence type="ECO:0000256" key="7">
    <source>
        <dbReference type="ARBA" id="ARBA00023310"/>
    </source>
</evidence>
<comment type="subcellular location">
    <subcellularLocation>
        <location evidence="1 8">Cell membrane</location>
        <topology evidence="1 8">Peripheral membrane protein</topology>
    </subcellularLocation>
</comment>
<dbReference type="CDD" id="cd12152">
    <property type="entry name" value="F1-ATPase_delta"/>
    <property type="match status" value="1"/>
</dbReference>
<evidence type="ECO:0000256" key="3">
    <source>
        <dbReference type="ARBA" id="ARBA00022448"/>
    </source>
</evidence>
<feature type="domain" description="ATP synthase F1 complex delta/epsilon subunit N-terminal" evidence="10">
    <location>
        <begin position="4"/>
        <end position="82"/>
    </location>
</feature>
<dbReference type="SUPFAM" id="SSF51344">
    <property type="entry name" value="Epsilon subunit of F1F0-ATP synthase N-terminal domain"/>
    <property type="match status" value="1"/>
</dbReference>
<keyword evidence="8" id="KW-0375">Hydrogen ion transport</keyword>
<keyword evidence="12" id="KW-1185">Reference proteome</keyword>
<gene>
    <name evidence="8" type="primary">atpC</name>
    <name evidence="11" type="ORF">MXD59_08765</name>
</gene>
<dbReference type="NCBIfam" id="TIGR01216">
    <property type="entry name" value="ATP_synt_epsi"/>
    <property type="match status" value="1"/>
</dbReference>
<evidence type="ECO:0000259" key="10">
    <source>
        <dbReference type="Pfam" id="PF02823"/>
    </source>
</evidence>